<evidence type="ECO:0000313" key="2">
    <source>
        <dbReference type="Proteomes" id="UP000053424"/>
    </source>
</evidence>
<accession>A0A0C2Y5P1</accession>
<keyword evidence="2" id="KW-1185">Reference proteome</keyword>
<dbReference type="InterPro" id="IPR032675">
    <property type="entry name" value="LRR_dom_sf"/>
</dbReference>
<reference evidence="1 2" key="1">
    <citation type="submission" date="2014-04" db="EMBL/GenBank/DDBJ databases">
        <authorList>
            <consortium name="DOE Joint Genome Institute"/>
            <person name="Kuo A."/>
            <person name="Gay G."/>
            <person name="Dore J."/>
            <person name="Kohler A."/>
            <person name="Nagy L.G."/>
            <person name="Floudas D."/>
            <person name="Copeland A."/>
            <person name="Barry K.W."/>
            <person name="Cichocki N."/>
            <person name="Veneault-Fourrey C."/>
            <person name="LaButti K."/>
            <person name="Lindquist E.A."/>
            <person name="Lipzen A."/>
            <person name="Lundell T."/>
            <person name="Morin E."/>
            <person name="Murat C."/>
            <person name="Sun H."/>
            <person name="Tunlid A."/>
            <person name="Henrissat B."/>
            <person name="Grigoriev I.V."/>
            <person name="Hibbett D.S."/>
            <person name="Martin F."/>
            <person name="Nordberg H.P."/>
            <person name="Cantor M.N."/>
            <person name="Hua S.X."/>
        </authorList>
    </citation>
    <scope>NUCLEOTIDE SEQUENCE [LARGE SCALE GENOMIC DNA]</scope>
    <source>
        <strain evidence="2">h7</strain>
    </source>
</reference>
<name>A0A0C2Y5P1_HEBCY</name>
<dbReference type="EMBL" id="KN831806">
    <property type="protein sequence ID" value="KIM36372.1"/>
    <property type="molecule type" value="Genomic_DNA"/>
</dbReference>
<gene>
    <name evidence="1" type="ORF">M413DRAFT_292316</name>
</gene>
<protein>
    <submittedName>
        <fullName evidence="1">Uncharacterized protein</fullName>
    </submittedName>
</protein>
<evidence type="ECO:0000313" key="1">
    <source>
        <dbReference type="EMBL" id="KIM36372.1"/>
    </source>
</evidence>
<dbReference type="HOGENOM" id="CLU_018544_14_1_1"/>
<dbReference type="Gene3D" id="3.80.10.10">
    <property type="entry name" value="Ribonuclease Inhibitor"/>
    <property type="match status" value="1"/>
</dbReference>
<dbReference type="Gene3D" id="1.20.1280.50">
    <property type="match status" value="1"/>
</dbReference>
<dbReference type="OrthoDB" id="3357519at2759"/>
<proteinExistence type="predicted"/>
<dbReference type="Proteomes" id="UP000053424">
    <property type="component" value="Unassembled WGS sequence"/>
</dbReference>
<sequence length="517" mass="58671">MVALCSHCGGFGPEDQLITCAAFEGGQCSPCRERAAIRDQIKRLKATHDAIGTVMNAVHDPFIHKLPPEIGSRIFHLSLSTLTLEGRHGAHPDSHIWAWPLKLGSVCRKWRQLAWATPQLWTIVCVGIKYLTTRYIAESLPGLLREWLSRSGALPLTIYFHETWNRFGSRVDLDVKTRNALEVATGSAIDIINLHSGRWRFLHVTGSAGSIKRFASSTGHKQLISLELAGTLLLWPGANFITESELNLTHLKLSRFSFTDMNVRWDKITHATLSEVMLGKALEFLRRASNLEYYCISLSKRRELHFLDPVVHPRLRSVDLWGPDFEILLSKITLPSLEEWTSTQDINDEHSLVPLAAMRSFFKRSRCRVKVLNLNSPILRSSDLDPLLQELPSLERLHLYFWMTEPDEDPRMDDILIRIFDSDPEDRTPEGFLPHLRFMECKTGAPSLSWDLLPVIIGHGRRRLLTLKVFAGESDISNQTAFELLRLEDEGLGLDLQIIDVSTGGDILDLFRIGMFD</sequence>
<reference evidence="2" key="2">
    <citation type="submission" date="2015-01" db="EMBL/GenBank/DDBJ databases">
        <title>Evolutionary Origins and Diversification of the Mycorrhizal Mutualists.</title>
        <authorList>
            <consortium name="DOE Joint Genome Institute"/>
            <consortium name="Mycorrhizal Genomics Consortium"/>
            <person name="Kohler A."/>
            <person name="Kuo A."/>
            <person name="Nagy L.G."/>
            <person name="Floudas D."/>
            <person name="Copeland A."/>
            <person name="Barry K.W."/>
            <person name="Cichocki N."/>
            <person name="Veneault-Fourrey C."/>
            <person name="LaButti K."/>
            <person name="Lindquist E.A."/>
            <person name="Lipzen A."/>
            <person name="Lundell T."/>
            <person name="Morin E."/>
            <person name="Murat C."/>
            <person name="Riley R."/>
            <person name="Ohm R."/>
            <person name="Sun H."/>
            <person name="Tunlid A."/>
            <person name="Henrissat B."/>
            <person name="Grigoriev I.V."/>
            <person name="Hibbett D.S."/>
            <person name="Martin F."/>
        </authorList>
    </citation>
    <scope>NUCLEOTIDE SEQUENCE [LARGE SCALE GENOMIC DNA]</scope>
    <source>
        <strain evidence="2">h7</strain>
    </source>
</reference>
<organism evidence="1 2">
    <name type="scientific">Hebeloma cylindrosporum</name>
    <dbReference type="NCBI Taxonomy" id="76867"/>
    <lineage>
        <taxon>Eukaryota</taxon>
        <taxon>Fungi</taxon>
        <taxon>Dikarya</taxon>
        <taxon>Basidiomycota</taxon>
        <taxon>Agaricomycotina</taxon>
        <taxon>Agaricomycetes</taxon>
        <taxon>Agaricomycetidae</taxon>
        <taxon>Agaricales</taxon>
        <taxon>Agaricineae</taxon>
        <taxon>Hymenogastraceae</taxon>
        <taxon>Hebeloma</taxon>
    </lineage>
</organism>
<dbReference type="AlphaFoldDB" id="A0A0C2Y5P1"/>